<dbReference type="Pfam" id="PF13561">
    <property type="entry name" value="adh_short_C2"/>
    <property type="match status" value="1"/>
</dbReference>
<protein>
    <submittedName>
        <fullName evidence="3">Uncharacterized protein</fullName>
    </submittedName>
</protein>
<evidence type="ECO:0000313" key="3">
    <source>
        <dbReference type="EMBL" id="KAF4611801.1"/>
    </source>
</evidence>
<dbReference type="PANTHER" id="PTHR43669:SF4">
    <property type="entry name" value="SHORT-CHAIN DEHYDROGENASE"/>
    <property type="match status" value="1"/>
</dbReference>
<name>A0A8H4VIC9_9AGAR</name>
<dbReference type="GO" id="GO:0016491">
    <property type="term" value="F:oxidoreductase activity"/>
    <property type="evidence" value="ECO:0007669"/>
    <property type="project" value="UniProtKB-KW"/>
</dbReference>
<keyword evidence="2" id="KW-0560">Oxidoreductase</keyword>
<accession>A0A8H4VIC9</accession>
<dbReference type="PANTHER" id="PTHR43669">
    <property type="entry name" value="5-KETO-D-GLUCONATE 5-REDUCTASE"/>
    <property type="match status" value="1"/>
</dbReference>
<keyword evidence="4" id="KW-1185">Reference proteome</keyword>
<dbReference type="SUPFAM" id="SSF51735">
    <property type="entry name" value="NAD(P)-binding Rossmann-fold domains"/>
    <property type="match status" value="1"/>
</dbReference>
<evidence type="ECO:0000256" key="2">
    <source>
        <dbReference type="ARBA" id="ARBA00023002"/>
    </source>
</evidence>
<gene>
    <name evidence="3" type="ORF">D9613_003712</name>
</gene>
<dbReference type="InterPro" id="IPR002347">
    <property type="entry name" value="SDR_fam"/>
</dbReference>
<reference evidence="3 4" key="1">
    <citation type="submission" date="2019-12" db="EMBL/GenBank/DDBJ databases">
        <authorList>
            <person name="Floudas D."/>
            <person name="Bentzer J."/>
            <person name="Ahren D."/>
            <person name="Johansson T."/>
            <person name="Persson P."/>
            <person name="Tunlid A."/>
        </authorList>
    </citation>
    <scope>NUCLEOTIDE SEQUENCE [LARGE SCALE GENOMIC DNA]</scope>
    <source>
        <strain evidence="3 4">CBS 102.39</strain>
    </source>
</reference>
<dbReference type="CDD" id="cd05233">
    <property type="entry name" value="SDR_c"/>
    <property type="match status" value="1"/>
</dbReference>
<proteinExistence type="inferred from homology"/>
<comment type="caution">
    <text evidence="3">The sequence shown here is derived from an EMBL/GenBank/DDBJ whole genome shotgun (WGS) entry which is preliminary data.</text>
</comment>
<comment type="similarity">
    <text evidence="1">Belongs to the short-chain dehydrogenases/reductases (SDR) family.</text>
</comment>
<evidence type="ECO:0000313" key="4">
    <source>
        <dbReference type="Proteomes" id="UP000521872"/>
    </source>
</evidence>
<dbReference type="EMBL" id="JAACJL010000057">
    <property type="protein sequence ID" value="KAF4611801.1"/>
    <property type="molecule type" value="Genomic_DNA"/>
</dbReference>
<dbReference type="Gene3D" id="3.40.50.720">
    <property type="entry name" value="NAD(P)-binding Rossmann-like Domain"/>
    <property type="match status" value="1"/>
</dbReference>
<evidence type="ECO:0000256" key="1">
    <source>
        <dbReference type="ARBA" id="ARBA00006484"/>
    </source>
</evidence>
<dbReference type="InterPro" id="IPR036291">
    <property type="entry name" value="NAD(P)-bd_dom_sf"/>
</dbReference>
<dbReference type="Proteomes" id="UP000521872">
    <property type="component" value="Unassembled WGS sequence"/>
</dbReference>
<organism evidence="3 4">
    <name type="scientific">Agrocybe pediades</name>
    <dbReference type="NCBI Taxonomy" id="84607"/>
    <lineage>
        <taxon>Eukaryota</taxon>
        <taxon>Fungi</taxon>
        <taxon>Dikarya</taxon>
        <taxon>Basidiomycota</taxon>
        <taxon>Agaricomycotina</taxon>
        <taxon>Agaricomycetes</taxon>
        <taxon>Agaricomycetidae</taxon>
        <taxon>Agaricales</taxon>
        <taxon>Agaricineae</taxon>
        <taxon>Strophariaceae</taxon>
        <taxon>Agrocybe</taxon>
    </lineage>
</organism>
<dbReference type="AlphaFoldDB" id="A0A8H4VIC9"/>
<sequence>MDFFSVIIVNFVLAMSNKINLVAFILGAGTNVGAAVAAKLNKEGYRVALGGRNPKPRREDSPYFDVQVDVSKKESIFAAFDTVVKKLGPVNVVVYNAASVAVPSVEGEILSIPVESYEQEAAIGINTFTAAQKALESFRSEVHRHNPKTFIVTGNILPFSHHTIPKWYTLGIQKALESRLVATAANTYQAENIQFYFATLVSKDGGIPGDFYESGPAHAEAYWRLINHEKQEDWNQQFTSDGQKYPRA</sequence>